<accession>A0AAN7QZS0</accession>
<evidence type="ECO:0000259" key="3">
    <source>
        <dbReference type="PROSITE" id="PS50102"/>
    </source>
</evidence>
<dbReference type="CDD" id="cd00590">
    <property type="entry name" value="RRM_SF"/>
    <property type="match status" value="1"/>
</dbReference>
<keyword evidence="5" id="KW-1185">Reference proteome</keyword>
<protein>
    <recommendedName>
        <fullName evidence="3">RRM domain-containing protein</fullName>
    </recommendedName>
</protein>
<evidence type="ECO:0000313" key="5">
    <source>
        <dbReference type="Proteomes" id="UP001346149"/>
    </source>
</evidence>
<dbReference type="Pfam" id="PF00076">
    <property type="entry name" value="RRM_1"/>
    <property type="match status" value="1"/>
</dbReference>
<dbReference type="SMART" id="SM00360">
    <property type="entry name" value="RRM"/>
    <property type="match status" value="1"/>
</dbReference>
<feature type="region of interest" description="Disordered" evidence="2">
    <location>
        <begin position="1"/>
        <end position="38"/>
    </location>
</feature>
<dbReference type="PROSITE" id="PS50102">
    <property type="entry name" value="RRM"/>
    <property type="match status" value="1"/>
</dbReference>
<evidence type="ECO:0000256" key="1">
    <source>
        <dbReference type="PROSITE-ProRule" id="PRU00176"/>
    </source>
</evidence>
<dbReference type="GO" id="GO:0003723">
    <property type="term" value="F:RNA binding"/>
    <property type="evidence" value="ECO:0007669"/>
    <property type="project" value="UniProtKB-UniRule"/>
</dbReference>
<name>A0AAN7QZS0_TRANT</name>
<organism evidence="4 5">
    <name type="scientific">Trapa natans</name>
    <name type="common">Water chestnut</name>
    <dbReference type="NCBI Taxonomy" id="22666"/>
    <lineage>
        <taxon>Eukaryota</taxon>
        <taxon>Viridiplantae</taxon>
        <taxon>Streptophyta</taxon>
        <taxon>Embryophyta</taxon>
        <taxon>Tracheophyta</taxon>
        <taxon>Spermatophyta</taxon>
        <taxon>Magnoliopsida</taxon>
        <taxon>eudicotyledons</taxon>
        <taxon>Gunneridae</taxon>
        <taxon>Pentapetalae</taxon>
        <taxon>rosids</taxon>
        <taxon>malvids</taxon>
        <taxon>Myrtales</taxon>
        <taxon>Lythraceae</taxon>
        <taxon>Trapa</taxon>
    </lineage>
</organism>
<evidence type="ECO:0000313" key="4">
    <source>
        <dbReference type="EMBL" id="KAK4785042.1"/>
    </source>
</evidence>
<dbReference type="AlphaFoldDB" id="A0AAN7QZS0"/>
<feature type="domain" description="RRM" evidence="3">
    <location>
        <begin position="47"/>
        <end position="122"/>
    </location>
</feature>
<dbReference type="InterPro" id="IPR000504">
    <property type="entry name" value="RRM_dom"/>
</dbReference>
<gene>
    <name evidence="4" type="ORF">SAY86_001731</name>
</gene>
<dbReference type="InterPro" id="IPR035979">
    <property type="entry name" value="RBD_domain_sf"/>
</dbReference>
<dbReference type="SUPFAM" id="SSF54928">
    <property type="entry name" value="RNA-binding domain, RBD"/>
    <property type="match status" value="1"/>
</dbReference>
<proteinExistence type="predicted"/>
<dbReference type="EMBL" id="JAXQNO010000013">
    <property type="protein sequence ID" value="KAK4785042.1"/>
    <property type="molecule type" value="Genomic_DNA"/>
</dbReference>
<sequence>MTRKRDKPSFSGHAPGPIFKRRRPPHDPFISAAADDNVNASKPPTPAALVVTGLPSNCSVLELKSRFEVHGPISRIRIEPDEVGYITFRSKDSAAAAIDASLDPSFGITVDSKRVQVSWANDTLAQLGAGVGINQGSERSRLSSSSKLLKAEVPLSKLGRSNKLASRVIMPQASSRPTLEQPFRGRDIVAYDDILYTDSAGL</sequence>
<comment type="caution">
    <text evidence="4">The sequence shown here is derived from an EMBL/GenBank/DDBJ whole genome shotgun (WGS) entry which is preliminary data.</text>
</comment>
<reference evidence="4 5" key="1">
    <citation type="journal article" date="2023" name="Hortic Res">
        <title>Pangenome of water caltrop reveals structural variations and asymmetric subgenome divergence after allopolyploidization.</title>
        <authorList>
            <person name="Zhang X."/>
            <person name="Chen Y."/>
            <person name="Wang L."/>
            <person name="Yuan Y."/>
            <person name="Fang M."/>
            <person name="Shi L."/>
            <person name="Lu R."/>
            <person name="Comes H.P."/>
            <person name="Ma Y."/>
            <person name="Chen Y."/>
            <person name="Huang G."/>
            <person name="Zhou Y."/>
            <person name="Zheng Z."/>
            <person name="Qiu Y."/>
        </authorList>
    </citation>
    <scope>NUCLEOTIDE SEQUENCE [LARGE SCALE GENOMIC DNA]</scope>
    <source>
        <strain evidence="4">F231</strain>
    </source>
</reference>
<evidence type="ECO:0000256" key="2">
    <source>
        <dbReference type="SAM" id="MobiDB-lite"/>
    </source>
</evidence>
<dbReference type="InterPro" id="IPR012677">
    <property type="entry name" value="Nucleotide-bd_a/b_plait_sf"/>
</dbReference>
<keyword evidence="1" id="KW-0694">RNA-binding</keyword>
<dbReference type="Proteomes" id="UP001346149">
    <property type="component" value="Unassembled WGS sequence"/>
</dbReference>
<dbReference type="Gene3D" id="3.30.70.330">
    <property type="match status" value="1"/>
</dbReference>